<sequence>MPVTPDAIGPYLQRLDRVSQALEIAQHAYAAALEEHQQLVGLLEAYVAKARAAGLADHPDLAASEQAARAVLARSPAPMSVAQQLVTTYQTWLIKETTP</sequence>
<dbReference type="Proteomes" id="UP000449906">
    <property type="component" value="Unassembled WGS sequence"/>
</dbReference>
<dbReference type="AlphaFoldDB" id="A0A7J5E0A3"/>
<evidence type="ECO:0000313" key="2">
    <source>
        <dbReference type="Proteomes" id="UP000449906"/>
    </source>
</evidence>
<dbReference type="RefSeq" id="WP_151579066.1">
    <property type="nucleotide sequence ID" value="NZ_WBVM01000001.1"/>
</dbReference>
<reference evidence="1 2" key="1">
    <citation type="submission" date="2019-09" db="EMBL/GenBank/DDBJ databases">
        <title>Pimelobacter sp. isolated from Paulinella.</title>
        <authorList>
            <person name="Jeong S.E."/>
        </authorList>
    </citation>
    <scope>NUCLEOTIDE SEQUENCE [LARGE SCALE GENOMIC DNA]</scope>
    <source>
        <strain evidence="1 2">Pch-N</strain>
    </source>
</reference>
<organism evidence="1 2">
    <name type="scientific">Nocardioides simplex</name>
    <name type="common">Arthrobacter simplex</name>
    <dbReference type="NCBI Taxonomy" id="2045"/>
    <lineage>
        <taxon>Bacteria</taxon>
        <taxon>Bacillati</taxon>
        <taxon>Actinomycetota</taxon>
        <taxon>Actinomycetes</taxon>
        <taxon>Propionibacteriales</taxon>
        <taxon>Nocardioidaceae</taxon>
        <taxon>Pimelobacter</taxon>
    </lineage>
</organism>
<proteinExistence type="predicted"/>
<comment type="caution">
    <text evidence="1">The sequence shown here is derived from an EMBL/GenBank/DDBJ whole genome shotgun (WGS) entry which is preliminary data.</text>
</comment>
<accession>A0A7J5E0A3</accession>
<name>A0A7J5E0A3_NOCSI</name>
<dbReference type="EMBL" id="WBVM01000001">
    <property type="protein sequence ID" value="KAB2811608.1"/>
    <property type="molecule type" value="Genomic_DNA"/>
</dbReference>
<evidence type="ECO:0000313" key="1">
    <source>
        <dbReference type="EMBL" id="KAB2811608.1"/>
    </source>
</evidence>
<gene>
    <name evidence="1" type="ORF">F9L07_07010</name>
</gene>
<protein>
    <submittedName>
        <fullName evidence="1">Uncharacterized protein</fullName>
    </submittedName>
</protein>